<dbReference type="InterPro" id="IPR000136">
    <property type="entry name" value="Oleosin"/>
</dbReference>
<evidence type="ECO:0000256" key="2">
    <source>
        <dbReference type="ARBA" id="ARBA00004502"/>
    </source>
</evidence>
<keyword evidence="8 9" id="KW-0472">Membrane</keyword>
<protein>
    <recommendedName>
        <fullName evidence="11">Oleosin</fullName>
    </recommendedName>
</protein>
<keyword evidence="7" id="KW-0007">Acetylation</keyword>
<dbReference type="Proteomes" id="UP000007752">
    <property type="component" value="Chromosome 5"/>
</dbReference>
<evidence type="ECO:0000256" key="1">
    <source>
        <dbReference type="ARBA" id="ARBA00004141"/>
    </source>
</evidence>
<reference evidence="10" key="1">
    <citation type="journal article" date="2005" name="PLoS Biol.">
        <title>The genomes of Oryza sativa: a history of duplications.</title>
        <authorList>
            <person name="Yu J."/>
            <person name="Wang J."/>
            <person name="Lin W."/>
            <person name="Li S."/>
            <person name="Li H."/>
            <person name="Zhou J."/>
            <person name="Ni P."/>
            <person name="Dong W."/>
            <person name="Hu S."/>
            <person name="Zeng C."/>
            <person name="Zhang J."/>
            <person name="Zhang Y."/>
            <person name="Li R."/>
            <person name="Xu Z."/>
            <person name="Li S."/>
            <person name="Li X."/>
            <person name="Zheng H."/>
            <person name="Cong L."/>
            <person name="Lin L."/>
            <person name="Yin J."/>
            <person name="Geng J."/>
            <person name="Li G."/>
            <person name="Shi J."/>
            <person name="Liu J."/>
            <person name="Lv H."/>
            <person name="Li J."/>
            <person name="Wang J."/>
            <person name="Deng Y."/>
            <person name="Ran L."/>
            <person name="Shi X."/>
            <person name="Wang X."/>
            <person name="Wu Q."/>
            <person name="Li C."/>
            <person name="Ren X."/>
            <person name="Wang J."/>
            <person name="Wang X."/>
            <person name="Li D."/>
            <person name="Liu D."/>
            <person name="Zhang X."/>
            <person name="Ji Z."/>
            <person name="Zhao W."/>
            <person name="Sun Y."/>
            <person name="Zhang Z."/>
            <person name="Bao J."/>
            <person name="Han Y."/>
            <person name="Dong L."/>
            <person name="Ji J."/>
            <person name="Chen P."/>
            <person name="Wu S."/>
            <person name="Liu J."/>
            <person name="Xiao Y."/>
            <person name="Bu D."/>
            <person name="Tan J."/>
            <person name="Yang L."/>
            <person name="Ye C."/>
            <person name="Zhang J."/>
            <person name="Xu J."/>
            <person name="Zhou Y."/>
            <person name="Yu Y."/>
            <person name="Zhang B."/>
            <person name="Zhuang S."/>
            <person name="Wei H."/>
            <person name="Liu B."/>
            <person name="Lei M."/>
            <person name="Yu H."/>
            <person name="Li Y."/>
            <person name="Xu H."/>
            <person name="Wei S."/>
            <person name="He X."/>
            <person name="Fang L."/>
            <person name="Zhang Z."/>
            <person name="Zhang Y."/>
            <person name="Huang X."/>
            <person name="Su Z."/>
            <person name="Tong W."/>
            <person name="Li J."/>
            <person name="Tong Z."/>
            <person name="Li S."/>
            <person name="Ye J."/>
            <person name="Wang L."/>
            <person name="Fang L."/>
            <person name="Lei T."/>
            <person name="Chen C."/>
            <person name="Chen H."/>
            <person name="Xu Z."/>
            <person name="Li H."/>
            <person name="Huang H."/>
            <person name="Zhang F."/>
            <person name="Xu H."/>
            <person name="Li N."/>
            <person name="Zhao C."/>
            <person name="Li S."/>
            <person name="Dong L."/>
            <person name="Huang Y."/>
            <person name="Li L."/>
            <person name="Xi Y."/>
            <person name="Qi Q."/>
            <person name="Li W."/>
            <person name="Zhang B."/>
            <person name="Hu W."/>
            <person name="Zhang Y."/>
            <person name="Tian X."/>
            <person name="Jiao Y."/>
            <person name="Liang X."/>
            <person name="Jin J."/>
            <person name="Gao L."/>
            <person name="Zheng W."/>
            <person name="Hao B."/>
            <person name="Liu S."/>
            <person name="Wang W."/>
            <person name="Yuan L."/>
            <person name="Cao M."/>
            <person name="McDermott J."/>
            <person name="Samudrala R."/>
            <person name="Wang J."/>
            <person name="Wong G.K."/>
            <person name="Yang H."/>
        </authorList>
    </citation>
    <scope>NUCLEOTIDE SEQUENCE [LARGE SCALE GENOMIC DNA]</scope>
</reference>
<dbReference type="GO" id="GO:0012511">
    <property type="term" value="C:monolayer-surrounded lipid storage body"/>
    <property type="evidence" value="ECO:0007669"/>
    <property type="project" value="InterPro"/>
</dbReference>
<comment type="subcellular location">
    <subcellularLocation>
        <location evidence="2">Lipid droplet</location>
    </subcellularLocation>
    <subcellularLocation>
        <location evidence="1">Membrane</location>
        <topology evidence="1">Multi-pass membrane protein</topology>
    </subcellularLocation>
</comment>
<dbReference type="PANTHER" id="PTHR33203">
    <property type="entry name" value="OLEOSIN"/>
    <property type="match status" value="1"/>
</dbReference>
<proteinExistence type="inferred from homology"/>
<dbReference type="GO" id="GO:0009791">
    <property type="term" value="P:post-embryonic development"/>
    <property type="evidence" value="ECO:0007669"/>
    <property type="project" value="UniProtKB-ARBA"/>
</dbReference>
<dbReference type="GO" id="GO:0016020">
    <property type="term" value="C:membrane"/>
    <property type="evidence" value="ECO:0007669"/>
    <property type="project" value="UniProtKB-SubCell"/>
</dbReference>
<dbReference type="Pfam" id="PF01277">
    <property type="entry name" value="Oleosin"/>
    <property type="match status" value="1"/>
</dbReference>
<comment type="similarity">
    <text evidence="3">Belongs to the oleosin family.</text>
</comment>
<feature type="transmembrane region" description="Helical" evidence="9">
    <location>
        <begin position="101"/>
        <end position="133"/>
    </location>
</feature>
<evidence type="ECO:0008006" key="11">
    <source>
        <dbReference type="Google" id="ProtNLM"/>
    </source>
</evidence>
<sequence>MSRMHGCRRDTCRRAHLPLRTLTPSLSAHFPITRERCHPLLLARSIDVENGRSAAAARARRGPDGGAAPRVRARGVCGLAVDDAAPAGADARAELHPGGRLLTLAVSGAVLLLLTGLTLTGAVVALIFLGPIALLTSPIWVPVAVALFVLAAAALSACAFVVVAVAAGTWMYRYFTGRHPVGADRVDYARSRIADTASHVKDYAREYGGYLHSRAKDAAPGA</sequence>
<dbReference type="EMBL" id="CM000142">
    <property type="protein sequence ID" value="EEE64794.1"/>
    <property type="molecule type" value="Genomic_DNA"/>
</dbReference>
<evidence type="ECO:0000256" key="6">
    <source>
        <dbReference type="ARBA" id="ARBA00022989"/>
    </source>
</evidence>
<evidence type="ECO:0000256" key="8">
    <source>
        <dbReference type="ARBA" id="ARBA00023136"/>
    </source>
</evidence>
<keyword evidence="4" id="KW-0551">Lipid droplet</keyword>
<evidence type="ECO:0000256" key="4">
    <source>
        <dbReference type="ARBA" id="ARBA00022677"/>
    </source>
</evidence>
<evidence type="ECO:0000256" key="5">
    <source>
        <dbReference type="ARBA" id="ARBA00022692"/>
    </source>
</evidence>
<dbReference type="GO" id="GO:0048608">
    <property type="term" value="P:reproductive structure development"/>
    <property type="evidence" value="ECO:0007669"/>
    <property type="project" value="UniProtKB-ARBA"/>
</dbReference>
<evidence type="ECO:0000256" key="3">
    <source>
        <dbReference type="ARBA" id="ARBA00010858"/>
    </source>
</evidence>
<keyword evidence="5 9" id="KW-0812">Transmembrane</keyword>
<evidence type="ECO:0000313" key="10">
    <source>
        <dbReference type="EMBL" id="EEE64794.1"/>
    </source>
</evidence>
<feature type="transmembrane region" description="Helical" evidence="9">
    <location>
        <begin position="139"/>
        <end position="172"/>
    </location>
</feature>
<keyword evidence="6 9" id="KW-1133">Transmembrane helix</keyword>
<evidence type="ECO:0000256" key="7">
    <source>
        <dbReference type="ARBA" id="ARBA00022990"/>
    </source>
</evidence>
<dbReference type="PANTHER" id="PTHR33203:SF4">
    <property type="entry name" value="F27J15.22"/>
    <property type="match status" value="1"/>
</dbReference>
<gene>
    <name evidence="10" type="ORF">OsJ_19650</name>
</gene>
<dbReference type="AlphaFoldDB" id="B9FIH4"/>
<organism evidence="10">
    <name type="scientific">Oryza sativa subsp. japonica</name>
    <name type="common">Rice</name>
    <dbReference type="NCBI Taxonomy" id="39947"/>
    <lineage>
        <taxon>Eukaryota</taxon>
        <taxon>Viridiplantae</taxon>
        <taxon>Streptophyta</taxon>
        <taxon>Embryophyta</taxon>
        <taxon>Tracheophyta</taxon>
        <taxon>Spermatophyta</taxon>
        <taxon>Magnoliopsida</taxon>
        <taxon>Liliopsida</taxon>
        <taxon>Poales</taxon>
        <taxon>Poaceae</taxon>
        <taxon>BOP clade</taxon>
        <taxon>Oryzoideae</taxon>
        <taxon>Oryzeae</taxon>
        <taxon>Oryzinae</taxon>
        <taxon>Oryza</taxon>
        <taxon>Oryza sativa</taxon>
    </lineage>
</organism>
<reference evidence="10" key="2">
    <citation type="submission" date="2008-12" db="EMBL/GenBank/DDBJ databases">
        <title>Improved gene annotation of the rice (Oryza sativa) genomes.</title>
        <authorList>
            <person name="Wang J."/>
            <person name="Li R."/>
            <person name="Fan W."/>
            <person name="Huang Q."/>
            <person name="Zhang J."/>
            <person name="Zhou Y."/>
            <person name="Hu Y."/>
            <person name="Zi S."/>
            <person name="Li J."/>
            <person name="Ni P."/>
            <person name="Zheng H."/>
            <person name="Zhang Y."/>
            <person name="Zhao M."/>
            <person name="Hao Q."/>
            <person name="McDermott J."/>
            <person name="Samudrala R."/>
            <person name="Kristiansen K."/>
            <person name="Wong G.K.-S."/>
        </authorList>
    </citation>
    <scope>NUCLEOTIDE SEQUENCE</scope>
</reference>
<name>B9FIH4_ORYSJ</name>
<accession>B9FIH4</accession>
<evidence type="ECO:0000256" key="9">
    <source>
        <dbReference type="SAM" id="Phobius"/>
    </source>
</evidence>